<evidence type="ECO:0000259" key="2">
    <source>
        <dbReference type="PROSITE" id="PS50181"/>
    </source>
</evidence>
<sequence length="408" mass="46869">MLLNNLPAELLSKILGFLDKEDLVNICQVCKQLRKICLDDLVWRSLGEPLANFRPNHFRQLRKLFHGRQESISSKNSLKEACRIAHNWQSHKPYDCTVQKFRQKLLPWLCFSGNALFFSHLNSIISSRTGSRFRNGIDFKHRRYYRGHKSDVVRFAVTDSQIISGGCDRQILVWNKDSCDLYQQIPLEGIVTSLDACNSTIVTGIRERGISVFRKNEHGFVSSYHYPMKDIVWTLAVDTNNRYFTAGSSCCLDKQPLKVFDVERGDIVNVCGKDYPYGAGVLALHYQDPRTFLSCGYDCSLNCWDLRGSCRVPSISFPDEDQSFYYSLDSDHDNFIACGLCRFGQIKFWDKRHPSRNLQSFFVGNVGRLDNSSPVYSLKVTATHLYAALSQSLQTLDFTHNLCYRPDR</sequence>
<organism evidence="3 4">
    <name type="scientific">Holothuria leucospilota</name>
    <name type="common">Black long sea cucumber</name>
    <name type="synonym">Mertensiothuria leucospilota</name>
    <dbReference type="NCBI Taxonomy" id="206669"/>
    <lineage>
        <taxon>Eukaryota</taxon>
        <taxon>Metazoa</taxon>
        <taxon>Echinodermata</taxon>
        <taxon>Eleutherozoa</taxon>
        <taxon>Echinozoa</taxon>
        <taxon>Holothuroidea</taxon>
        <taxon>Aspidochirotacea</taxon>
        <taxon>Aspidochirotida</taxon>
        <taxon>Holothuriidae</taxon>
        <taxon>Holothuria</taxon>
    </lineage>
</organism>
<dbReference type="PANTHER" id="PTHR14381:SF1">
    <property type="entry name" value="F-BOX_WD REPEAT-CONTAINING PROTEIN 4"/>
    <property type="match status" value="1"/>
</dbReference>
<keyword evidence="1" id="KW-0853">WD repeat</keyword>
<dbReference type="SUPFAM" id="SSF81383">
    <property type="entry name" value="F-box domain"/>
    <property type="match status" value="1"/>
</dbReference>
<gene>
    <name evidence="3" type="ORF">HOLleu_32892</name>
</gene>
<dbReference type="Pfam" id="PF00400">
    <property type="entry name" value="WD40"/>
    <property type="match status" value="1"/>
</dbReference>
<dbReference type="Gene3D" id="2.130.10.10">
    <property type="entry name" value="YVTN repeat-like/Quinoprotein amine dehydrogenase"/>
    <property type="match status" value="2"/>
</dbReference>
<protein>
    <submittedName>
        <fullName evidence="3">F-box/WD repeat-containing protein 4</fullName>
    </submittedName>
</protein>
<dbReference type="OrthoDB" id="435188at2759"/>
<dbReference type="PANTHER" id="PTHR14381">
    <property type="entry name" value="DACTYLIN"/>
    <property type="match status" value="1"/>
</dbReference>
<evidence type="ECO:0000256" key="1">
    <source>
        <dbReference type="PROSITE-ProRule" id="PRU00221"/>
    </source>
</evidence>
<proteinExistence type="predicted"/>
<feature type="repeat" description="WD" evidence="1">
    <location>
        <begin position="145"/>
        <end position="175"/>
    </location>
</feature>
<dbReference type="Proteomes" id="UP001152320">
    <property type="component" value="Chromosome 17"/>
</dbReference>
<evidence type="ECO:0000313" key="4">
    <source>
        <dbReference type="Proteomes" id="UP001152320"/>
    </source>
</evidence>
<dbReference type="SUPFAM" id="SSF50978">
    <property type="entry name" value="WD40 repeat-like"/>
    <property type="match status" value="1"/>
</dbReference>
<feature type="domain" description="F-box" evidence="2">
    <location>
        <begin position="1"/>
        <end position="46"/>
    </location>
</feature>
<accession>A0A9Q1BG73</accession>
<dbReference type="Pfam" id="PF12937">
    <property type="entry name" value="F-box-like"/>
    <property type="match status" value="1"/>
</dbReference>
<dbReference type="InterPro" id="IPR036047">
    <property type="entry name" value="F-box-like_dom_sf"/>
</dbReference>
<dbReference type="GO" id="GO:0031146">
    <property type="term" value="P:SCF-dependent proteasomal ubiquitin-dependent protein catabolic process"/>
    <property type="evidence" value="ECO:0007669"/>
    <property type="project" value="TreeGrafter"/>
</dbReference>
<dbReference type="PROSITE" id="PS50181">
    <property type="entry name" value="FBOX"/>
    <property type="match status" value="1"/>
</dbReference>
<dbReference type="InterPro" id="IPR036322">
    <property type="entry name" value="WD40_repeat_dom_sf"/>
</dbReference>
<dbReference type="PROSITE" id="PS50082">
    <property type="entry name" value="WD_REPEATS_2"/>
    <property type="match status" value="1"/>
</dbReference>
<reference evidence="3" key="1">
    <citation type="submission" date="2021-10" db="EMBL/GenBank/DDBJ databases">
        <title>Tropical sea cucumber genome reveals ecological adaptation and Cuvierian tubules defense mechanism.</title>
        <authorList>
            <person name="Chen T."/>
        </authorList>
    </citation>
    <scope>NUCLEOTIDE SEQUENCE</scope>
    <source>
        <strain evidence="3">Nanhai2018</strain>
        <tissue evidence="3">Muscle</tissue>
    </source>
</reference>
<dbReference type="SMART" id="SM00320">
    <property type="entry name" value="WD40"/>
    <property type="match status" value="3"/>
</dbReference>
<dbReference type="EMBL" id="JAIZAY010000017">
    <property type="protein sequence ID" value="KAJ8025355.1"/>
    <property type="molecule type" value="Genomic_DNA"/>
</dbReference>
<dbReference type="GO" id="GO:0019005">
    <property type="term" value="C:SCF ubiquitin ligase complex"/>
    <property type="evidence" value="ECO:0007669"/>
    <property type="project" value="TreeGrafter"/>
</dbReference>
<evidence type="ECO:0000313" key="3">
    <source>
        <dbReference type="EMBL" id="KAJ8025355.1"/>
    </source>
</evidence>
<dbReference type="InterPro" id="IPR001680">
    <property type="entry name" value="WD40_rpt"/>
</dbReference>
<name>A0A9Q1BG73_HOLLE</name>
<comment type="caution">
    <text evidence="3">The sequence shown here is derived from an EMBL/GenBank/DDBJ whole genome shotgun (WGS) entry which is preliminary data.</text>
</comment>
<dbReference type="InterPro" id="IPR052301">
    <property type="entry name" value="SCF_F-box/WD-repeat"/>
</dbReference>
<dbReference type="AlphaFoldDB" id="A0A9Q1BG73"/>
<dbReference type="Gene3D" id="1.20.1280.50">
    <property type="match status" value="1"/>
</dbReference>
<dbReference type="InterPro" id="IPR001810">
    <property type="entry name" value="F-box_dom"/>
</dbReference>
<dbReference type="InterPro" id="IPR015943">
    <property type="entry name" value="WD40/YVTN_repeat-like_dom_sf"/>
</dbReference>
<dbReference type="SMART" id="SM00256">
    <property type="entry name" value="FBOX"/>
    <property type="match status" value="1"/>
</dbReference>
<keyword evidence="4" id="KW-1185">Reference proteome</keyword>